<dbReference type="InterPro" id="IPR001610">
    <property type="entry name" value="PAC"/>
</dbReference>
<dbReference type="SUPFAM" id="SSF55874">
    <property type="entry name" value="ATPase domain of HSP90 chaperone/DNA topoisomerase II/histidine kinase"/>
    <property type="match status" value="1"/>
</dbReference>
<dbReference type="InterPro" id="IPR013655">
    <property type="entry name" value="PAS_fold_3"/>
</dbReference>
<dbReference type="Gene3D" id="1.10.287.130">
    <property type="match status" value="1"/>
</dbReference>
<evidence type="ECO:0000256" key="9">
    <source>
        <dbReference type="PROSITE-ProRule" id="PRU00169"/>
    </source>
</evidence>
<dbReference type="Proteomes" id="UP000480929">
    <property type="component" value="Unassembled WGS sequence"/>
</dbReference>
<dbReference type="CDD" id="cd00130">
    <property type="entry name" value="PAS"/>
    <property type="match status" value="2"/>
</dbReference>
<dbReference type="GO" id="GO:0000155">
    <property type="term" value="F:phosphorelay sensor kinase activity"/>
    <property type="evidence" value="ECO:0007669"/>
    <property type="project" value="InterPro"/>
</dbReference>
<keyword evidence="5" id="KW-0808">Transferase</keyword>
<dbReference type="InterPro" id="IPR001789">
    <property type="entry name" value="Sig_transdc_resp-reg_receiver"/>
</dbReference>
<dbReference type="PROSITE" id="PS50112">
    <property type="entry name" value="PAS"/>
    <property type="match status" value="1"/>
</dbReference>
<evidence type="ECO:0000256" key="8">
    <source>
        <dbReference type="ARBA" id="ARBA00074306"/>
    </source>
</evidence>
<dbReference type="AlphaFoldDB" id="A0A6N7S3P7"/>
<dbReference type="FunFam" id="3.30.565.10:FF:000010">
    <property type="entry name" value="Sensor histidine kinase RcsC"/>
    <property type="match status" value="1"/>
</dbReference>
<dbReference type="CDD" id="cd00082">
    <property type="entry name" value="HisKA"/>
    <property type="match status" value="1"/>
</dbReference>
<dbReference type="CDD" id="cd17546">
    <property type="entry name" value="REC_hyHK_CKI1_RcsC-like"/>
    <property type="match status" value="1"/>
</dbReference>
<dbReference type="Gene3D" id="3.40.50.2300">
    <property type="match status" value="1"/>
</dbReference>
<dbReference type="SMART" id="SM00388">
    <property type="entry name" value="HisKA"/>
    <property type="match status" value="1"/>
</dbReference>
<dbReference type="Pfam" id="PF02518">
    <property type="entry name" value="HATPase_c"/>
    <property type="match status" value="1"/>
</dbReference>
<feature type="domain" description="PAS" evidence="12">
    <location>
        <begin position="275"/>
        <end position="349"/>
    </location>
</feature>
<evidence type="ECO:0000313" key="17">
    <source>
        <dbReference type="Proteomes" id="UP000480929"/>
    </source>
</evidence>
<organism evidence="14 16">
    <name type="scientific">Holdemania massiliensis</name>
    <dbReference type="NCBI Taxonomy" id="1468449"/>
    <lineage>
        <taxon>Bacteria</taxon>
        <taxon>Bacillati</taxon>
        <taxon>Bacillota</taxon>
        <taxon>Erysipelotrichia</taxon>
        <taxon>Erysipelotrichales</taxon>
        <taxon>Erysipelotrichaceae</taxon>
        <taxon>Holdemania</taxon>
    </lineage>
</organism>
<protein>
    <recommendedName>
        <fullName evidence="8">Circadian input-output histidine kinase CikA</fullName>
        <ecNumber evidence="3">2.7.13.3</ecNumber>
    </recommendedName>
</protein>
<feature type="modified residue" description="4-aspartylphosphate" evidence="9">
    <location>
        <position position="994"/>
    </location>
</feature>
<proteinExistence type="inferred from homology"/>
<dbReference type="EMBL" id="WKPI01000001">
    <property type="protein sequence ID" value="MSC31742.1"/>
    <property type="molecule type" value="Genomic_DNA"/>
</dbReference>
<dbReference type="EC" id="2.7.13.3" evidence="3"/>
<dbReference type="EMBL" id="WKPJ01000001">
    <property type="protein sequence ID" value="MSA87946.1"/>
    <property type="molecule type" value="Genomic_DNA"/>
</dbReference>
<dbReference type="SMART" id="SM00387">
    <property type="entry name" value="HATPase_c"/>
    <property type="match status" value="1"/>
</dbReference>
<evidence type="ECO:0000313" key="14">
    <source>
        <dbReference type="EMBL" id="MSA87946.1"/>
    </source>
</evidence>
<dbReference type="InterPro" id="IPR003661">
    <property type="entry name" value="HisK_dim/P_dom"/>
</dbReference>
<gene>
    <name evidence="15" type="ORF">GKD88_01200</name>
    <name evidence="14" type="ORF">GKE08_01190</name>
</gene>
<feature type="domain" description="PAC" evidence="13">
    <location>
        <begin position="230"/>
        <end position="281"/>
    </location>
</feature>
<dbReference type="InterPro" id="IPR011006">
    <property type="entry name" value="CheY-like_superfamily"/>
</dbReference>
<dbReference type="InterPro" id="IPR036097">
    <property type="entry name" value="HisK_dim/P_sf"/>
</dbReference>
<keyword evidence="17" id="KW-1185">Reference proteome</keyword>
<evidence type="ECO:0000256" key="2">
    <source>
        <dbReference type="ARBA" id="ARBA00006402"/>
    </source>
</evidence>
<dbReference type="InterPro" id="IPR032710">
    <property type="entry name" value="NTF2-like_dom_sf"/>
</dbReference>
<evidence type="ECO:0000256" key="1">
    <source>
        <dbReference type="ARBA" id="ARBA00000085"/>
    </source>
</evidence>
<dbReference type="SUPFAM" id="SSF52172">
    <property type="entry name" value="CheY-like"/>
    <property type="match status" value="1"/>
</dbReference>
<reference evidence="16 17" key="1">
    <citation type="journal article" date="2019" name="Nat. Med.">
        <title>A library of human gut bacterial isolates paired with longitudinal multiomics data enables mechanistic microbiome research.</title>
        <authorList>
            <person name="Poyet M."/>
            <person name="Groussin M."/>
            <person name="Gibbons S.M."/>
            <person name="Avila-Pacheco J."/>
            <person name="Jiang X."/>
            <person name="Kearney S.M."/>
            <person name="Perrotta A.R."/>
            <person name="Berdy B."/>
            <person name="Zhao S."/>
            <person name="Lieberman T.D."/>
            <person name="Swanson P.K."/>
            <person name="Smith M."/>
            <person name="Roesemann S."/>
            <person name="Alexander J.E."/>
            <person name="Rich S.A."/>
            <person name="Livny J."/>
            <person name="Vlamakis H."/>
            <person name="Clish C."/>
            <person name="Bullock K."/>
            <person name="Deik A."/>
            <person name="Scott J."/>
            <person name="Pierce K.A."/>
            <person name="Xavier R.J."/>
            <person name="Alm E.J."/>
        </authorList>
    </citation>
    <scope>NUCLEOTIDE SEQUENCE [LARGE SCALE GENOMIC DNA]</scope>
    <source>
        <strain evidence="14 16">BIOML-A4</strain>
        <strain evidence="15 17">BIOML-A5</strain>
    </source>
</reference>
<evidence type="ECO:0000313" key="15">
    <source>
        <dbReference type="EMBL" id="MSC31742.1"/>
    </source>
</evidence>
<dbReference type="InterPro" id="IPR005467">
    <property type="entry name" value="His_kinase_dom"/>
</dbReference>
<evidence type="ECO:0000256" key="6">
    <source>
        <dbReference type="ARBA" id="ARBA00022777"/>
    </source>
</evidence>
<comment type="catalytic activity">
    <reaction evidence="1">
        <text>ATP + protein L-histidine = ADP + protein N-phospho-L-histidine.</text>
        <dbReference type="EC" id="2.7.13.3"/>
    </reaction>
</comment>
<feature type="domain" description="Response regulatory" evidence="11">
    <location>
        <begin position="942"/>
        <end position="1063"/>
    </location>
</feature>
<dbReference type="PROSITE" id="PS50113">
    <property type="entry name" value="PAC"/>
    <property type="match status" value="2"/>
</dbReference>
<evidence type="ECO:0000259" key="11">
    <source>
        <dbReference type="PROSITE" id="PS50110"/>
    </source>
</evidence>
<dbReference type="PROSITE" id="PS50109">
    <property type="entry name" value="HIS_KIN"/>
    <property type="match status" value="1"/>
</dbReference>
<dbReference type="InterPro" id="IPR036890">
    <property type="entry name" value="HATPase_C_sf"/>
</dbReference>
<dbReference type="SMART" id="SM00448">
    <property type="entry name" value="REC"/>
    <property type="match status" value="1"/>
</dbReference>
<dbReference type="SUPFAM" id="SSF47384">
    <property type="entry name" value="Homodimeric domain of signal transducing histidine kinase"/>
    <property type="match status" value="1"/>
</dbReference>
<feature type="domain" description="Histidine kinase" evidence="10">
    <location>
        <begin position="686"/>
        <end position="909"/>
    </location>
</feature>
<comment type="similarity">
    <text evidence="2">In the N-terminal section; belongs to the phytochrome family.</text>
</comment>
<keyword evidence="6" id="KW-0418">Kinase</keyword>
<dbReference type="PROSITE" id="PS50110">
    <property type="entry name" value="RESPONSE_REGULATORY"/>
    <property type="match status" value="1"/>
</dbReference>
<evidence type="ECO:0000256" key="5">
    <source>
        <dbReference type="ARBA" id="ARBA00022679"/>
    </source>
</evidence>
<dbReference type="InterPro" id="IPR000700">
    <property type="entry name" value="PAS-assoc_C"/>
</dbReference>
<dbReference type="InterPro" id="IPR000014">
    <property type="entry name" value="PAS"/>
</dbReference>
<evidence type="ECO:0000256" key="3">
    <source>
        <dbReference type="ARBA" id="ARBA00012438"/>
    </source>
</evidence>
<evidence type="ECO:0000256" key="4">
    <source>
        <dbReference type="ARBA" id="ARBA00022553"/>
    </source>
</evidence>
<keyword evidence="4 9" id="KW-0597">Phosphoprotein</keyword>
<evidence type="ECO:0000259" key="13">
    <source>
        <dbReference type="PROSITE" id="PS50113"/>
    </source>
</evidence>
<accession>A0A6N7S3P7</accession>
<dbReference type="NCBIfam" id="TIGR00229">
    <property type="entry name" value="sensory_box"/>
    <property type="match status" value="2"/>
</dbReference>
<sequence length="1072" mass="120320">MGGSQSMGDREQTCQNVVEQFCKAWFEARNVEKTLEYLCSDIQYIGTAQQEAACGLEAMRAYLTADIQALNTSFSVTFPSINCRLLQPALGTVFTEIILQNSQCAGHLRGFFILCCQGEQWKIQSLHFAEPGRSQKGQRSYPQSLVTERLHRQREELLNETLPGGMMGGYLAEDFPFYYINRQMLDYLGYKDEAEFVADIQGKIINCMHPDDRTRVDKEVGVQLEKGHEYTVEYRMKRQDGTYIWVHDLGRRILAENGCPAISSVCYDITAQVRAQEEVMRLYNNIPGAVFRCRYDSALSVVSANDGLFDFIGYTRTEFAALGNKLAAIMEPEDLPEVTQRLHEQIKQGEAIHIENRLRTKHGKAKWVSVKAQLFVENNQPYFDCVFIDITEEKQQRRREKELYERELRYFVEAASGNQSGQGRLNLTQNVLESYLTTANYAVAQVGDSYDQVIDQFARSAMETEIGLHIAEQMQRSQVLADYTVGKTEYHFEFLRSTRDGAFWSHTTFHSCMNPETSELIVFFYTLDITEKKLQEQLLDQIVSLNYDIIAEIDAASQTLKIHTSNEPIIPIGKQLPQAIEQLAQDYVKPEFAAEYHRQLNLETMKSQLADQEPYTFSIEMLDDQGQTRVKLYKVFYLDRRLNRLCVTRSDVTEVVRQEQIQKAELAAALNAAQQANAAKTDFLSRMSHEIRTPMNAILGMSAVAAQSIHDPARMKECIEKIQLSSKFLLGLINDILDMSRIESGKLLLSNGILQTQKLINSVSTLGAGQAAAKGVTYQCTVEPSLHMEYMGDSMKLQQVLVNILSNAVKFTPPGGQVVMTARQVQQKKDNAMVQFVISDTGVGIKPEFLPHLFEPFSQESTGTTAAYGGSGLGLAISKSIVDLMDGHISVQSEKGQGTQFVVEVRLGMTSQTVQQDCQTALQLETEASEQDLEQLDFTGLRLLLAEDNLINTEVAVMLLQDKGFTVDTAENGEQALQLYRASAENDYAAVLMDIRMPVMDGLTAAAQIRQSPRFDAAEIPIIAMTANAFDDDIAKSLAAGMNAHLAKPIDPDLLMRTLDALIRKKASGNLR</sequence>
<evidence type="ECO:0000256" key="7">
    <source>
        <dbReference type="ARBA" id="ARBA00023012"/>
    </source>
</evidence>
<dbReference type="OrthoDB" id="9811620at2"/>
<dbReference type="Gene3D" id="3.30.450.20">
    <property type="entry name" value="PAS domain"/>
    <property type="match status" value="2"/>
</dbReference>
<keyword evidence="7" id="KW-0902">Two-component regulatory system</keyword>
<dbReference type="Pfam" id="PF00072">
    <property type="entry name" value="Response_reg"/>
    <property type="match status" value="1"/>
</dbReference>
<evidence type="ECO:0000259" key="12">
    <source>
        <dbReference type="PROSITE" id="PS50112"/>
    </source>
</evidence>
<dbReference type="InterPro" id="IPR003594">
    <property type="entry name" value="HATPase_dom"/>
</dbReference>
<dbReference type="Pfam" id="PF00512">
    <property type="entry name" value="HisKA"/>
    <property type="match status" value="1"/>
</dbReference>
<name>A0A6N7S3P7_9FIRM</name>
<dbReference type="SUPFAM" id="SSF54427">
    <property type="entry name" value="NTF2-like"/>
    <property type="match status" value="1"/>
</dbReference>
<dbReference type="InterPro" id="IPR035965">
    <property type="entry name" value="PAS-like_dom_sf"/>
</dbReference>
<dbReference type="SUPFAM" id="SSF55785">
    <property type="entry name" value="PYP-like sensor domain (PAS domain)"/>
    <property type="match status" value="2"/>
</dbReference>
<feature type="domain" description="PAC" evidence="13">
    <location>
        <begin position="352"/>
        <end position="402"/>
    </location>
</feature>
<dbReference type="Proteomes" id="UP000433575">
    <property type="component" value="Unassembled WGS sequence"/>
</dbReference>
<dbReference type="SMART" id="SM00086">
    <property type="entry name" value="PAC"/>
    <property type="match status" value="2"/>
</dbReference>
<dbReference type="CDD" id="cd16922">
    <property type="entry name" value="HATPase_EvgS-ArcB-TorS-like"/>
    <property type="match status" value="1"/>
</dbReference>
<dbReference type="PRINTS" id="PR00344">
    <property type="entry name" value="BCTRLSENSOR"/>
</dbReference>
<evidence type="ECO:0000259" key="10">
    <source>
        <dbReference type="PROSITE" id="PS50109"/>
    </source>
</evidence>
<dbReference type="Pfam" id="PF08447">
    <property type="entry name" value="PAS_3"/>
    <property type="match status" value="2"/>
</dbReference>
<dbReference type="PANTHER" id="PTHR43047:SF78">
    <property type="entry name" value="SENSORY_REGULATORY PROTEIN RPFC"/>
    <property type="match status" value="1"/>
</dbReference>
<dbReference type="Gene3D" id="3.30.565.10">
    <property type="entry name" value="Histidine kinase-like ATPase, C-terminal domain"/>
    <property type="match status" value="1"/>
</dbReference>
<dbReference type="InterPro" id="IPR004358">
    <property type="entry name" value="Sig_transdc_His_kin-like_C"/>
</dbReference>
<dbReference type="PANTHER" id="PTHR43047">
    <property type="entry name" value="TWO-COMPONENT HISTIDINE PROTEIN KINASE"/>
    <property type="match status" value="1"/>
</dbReference>
<comment type="caution">
    <text evidence="14">The sequence shown here is derived from an EMBL/GenBank/DDBJ whole genome shotgun (WGS) entry which is preliminary data.</text>
</comment>
<evidence type="ECO:0000313" key="16">
    <source>
        <dbReference type="Proteomes" id="UP000433575"/>
    </source>
</evidence>